<organism evidence="1 2">
    <name type="scientific">Colletotrichum lupini</name>
    <dbReference type="NCBI Taxonomy" id="145971"/>
    <lineage>
        <taxon>Eukaryota</taxon>
        <taxon>Fungi</taxon>
        <taxon>Dikarya</taxon>
        <taxon>Ascomycota</taxon>
        <taxon>Pezizomycotina</taxon>
        <taxon>Sordariomycetes</taxon>
        <taxon>Hypocreomycetidae</taxon>
        <taxon>Glomerellales</taxon>
        <taxon>Glomerellaceae</taxon>
        <taxon>Colletotrichum</taxon>
        <taxon>Colletotrichum acutatum species complex</taxon>
    </lineage>
</organism>
<reference evidence="1" key="1">
    <citation type="journal article" date="2021" name="Mol. Plant Microbe Interact.">
        <title>Complete Genome Sequence of the Plant-Pathogenic Fungus Colletotrichum lupini.</title>
        <authorList>
            <person name="Baroncelli R."/>
            <person name="Pensec F."/>
            <person name="Da Lio D."/>
            <person name="Boufleur T."/>
            <person name="Vicente I."/>
            <person name="Sarrocco S."/>
            <person name="Picot A."/>
            <person name="Baraldi E."/>
            <person name="Sukno S."/>
            <person name="Thon M."/>
            <person name="Le Floch G."/>
        </authorList>
    </citation>
    <scope>NUCLEOTIDE SEQUENCE</scope>
    <source>
        <strain evidence="1">IMI 504893</strain>
    </source>
</reference>
<evidence type="ECO:0000313" key="2">
    <source>
        <dbReference type="Proteomes" id="UP000830671"/>
    </source>
</evidence>
<gene>
    <name evidence="1" type="ORF">CLUP02_11838</name>
</gene>
<proteinExistence type="predicted"/>
<dbReference type="KEGG" id="clup:CLUP02_11838"/>
<accession>A0A9Q8SZD3</accession>
<name>A0A9Q8SZD3_9PEZI</name>
<protein>
    <submittedName>
        <fullName evidence="1">Uncharacterized protein</fullName>
    </submittedName>
</protein>
<dbReference type="AlphaFoldDB" id="A0A9Q8SZD3"/>
<feature type="non-terminal residue" evidence="1">
    <location>
        <position position="1"/>
    </location>
</feature>
<sequence length="136" mass="14872">ETKISPCQAQPPRQPHLILPLPLSFHFPPHLILQCYKLSQLPASCGATPSPPSTFSTTHAVPYAHVCANPPKSDASNLKQIIALPPLCLHSLTTLPSASFRQLYSIVVNHRSSPPASDLITMPRLAAMLRERTERP</sequence>
<keyword evidence="2" id="KW-1185">Reference proteome</keyword>
<evidence type="ECO:0000313" key="1">
    <source>
        <dbReference type="EMBL" id="UQC86338.1"/>
    </source>
</evidence>
<dbReference type="RefSeq" id="XP_049147950.1">
    <property type="nucleotide sequence ID" value="XM_049290805.1"/>
</dbReference>
<dbReference type="EMBL" id="CP019478">
    <property type="protein sequence ID" value="UQC86338.1"/>
    <property type="molecule type" value="Genomic_DNA"/>
</dbReference>
<dbReference type="Proteomes" id="UP000830671">
    <property type="component" value="Chromosome 6"/>
</dbReference>
<dbReference type="GeneID" id="73345815"/>